<feature type="domain" description="Sulfatase N-terminal" evidence="1">
    <location>
        <begin position="35"/>
        <end position="299"/>
    </location>
</feature>
<organism evidence="2 3">
    <name type="scientific">Aporhodopirellula rubra</name>
    <dbReference type="NCBI Taxonomy" id="980271"/>
    <lineage>
        <taxon>Bacteria</taxon>
        <taxon>Pseudomonadati</taxon>
        <taxon>Planctomycetota</taxon>
        <taxon>Planctomycetia</taxon>
        <taxon>Pirellulales</taxon>
        <taxon>Pirellulaceae</taxon>
        <taxon>Aporhodopirellula</taxon>
    </lineage>
</organism>
<evidence type="ECO:0000313" key="3">
    <source>
        <dbReference type="Proteomes" id="UP000536179"/>
    </source>
</evidence>
<dbReference type="CDD" id="cd16027">
    <property type="entry name" value="SGSH"/>
    <property type="match status" value="1"/>
</dbReference>
<proteinExistence type="predicted"/>
<dbReference type="RefSeq" id="WP_184308150.1">
    <property type="nucleotide sequence ID" value="NZ_JACHXU010000024.1"/>
</dbReference>
<sequence length="475" mass="53381">MIGITNRLFLSLLAIVGVLSAICTRPAYSAEQRLPDIVIYLADDLSARDLPLYGGTNIKTPAIDQLAAEGMTFDQAFVASPSCAVSRAALLTGLMPARNGAEENHSYPRDDVMRLPKVLHDLGYQTAAFGKVAHLRSAPDYHFDVYDLKQNIPDLQITVRSFLEKRTDERPLALFVGVSDPHVPWPSESTVDPESMTIPPQLLDTPRTRVQRSRYLQEVKNLDAYLGELRSLCDRHLSADRVFVFSSDHGAQFPFGKWCLYDEGIRVPLIVSHKGKIEAGTRTNAMVSWIDILPTLIEIGGGNLPEQLDGRSFLPVLLGNSQQHRERIFATHSGDLLMNVYLSRSVRTHRHKLIWNPHPEFAFTSYIDLLLRATSGDYFKEWMEAAKTNAEANAIVSRYYARPEYELFDLQQDPDELTNLAGTAKLANVESELRSELNAWINSQGDALTVFHEPLMLDAPETWVPRKKPKRASRN</sequence>
<dbReference type="Pfam" id="PF00884">
    <property type="entry name" value="Sulfatase"/>
    <property type="match status" value="1"/>
</dbReference>
<evidence type="ECO:0000313" key="2">
    <source>
        <dbReference type="EMBL" id="MBB3209498.1"/>
    </source>
</evidence>
<gene>
    <name evidence="2" type="ORF">FHS27_005338</name>
</gene>
<accession>A0A7W5H8I3</accession>
<name>A0A7W5H8I3_9BACT</name>
<dbReference type="AlphaFoldDB" id="A0A7W5H8I3"/>
<dbReference type="EC" id="3.1.6.-" evidence="2"/>
<dbReference type="Gene3D" id="3.40.720.10">
    <property type="entry name" value="Alkaline Phosphatase, subunit A"/>
    <property type="match status" value="1"/>
</dbReference>
<comment type="caution">
    <text evidence="2">The sequence shown here is derived from an EMBL/GenBank/DDBJ whole genome shotgun (WGS) entry which is preliminary data.</text>
</comment>
<dbReference type="InterPro" id="IPR000917">
    <property type="entry name" value="Sulfatase_N"/>
</dbReference>
<keyword evidence="2" id="KW-0378">Hydrolase</keyword>
<evidence type="ECO:0000259" key="1">
    <source>
        <dbReference type="Pfam" id="PF00884"/>
    </source>
</evidence>
<protein>
    <submittedName>
        <fullName evidence="2">Putative sulfatase</fullName>
        <ecNumber evidence="2">3.1.6.-</ecNumber>
    </submittedName>
</protein>
<reference evidence="2 3" key="1">
    <citation type="submission" date="2020-08" db="EMBL/GenBank/DDBJ databases">
        <title>Genomic Encyclopedia of Type Strains, Phase III (KMG-III): the genomes of soil and plant-associated and newly described type strains.</title>
        <authorList>
            <person name="Whitman W."/>
        </authorList>
    </citation>
    <scope>NUCLEOTIDE SEQUENCE [LARGE SCALE GENOMIC DNA]</scope>
    <source>
        <strain evidence="2 3">CECT 8075</strain>
    </source>
</reference>
<dbReference type="InterPro" id="IPR052701">
    <property type="entry name" value="GAG_Ulvan_Degrading_Sulfatases"/>
</dbReference>
<dbReference type="InterPro" id="IPR017850">
    <property type="entry name" value="Alkaline_phosphatase_core_sf"/>
</dbReference>
<dbReference type="PANTHER" id="PTHR43751:SF1">
    <property type="entry name" value="SULFATASE ATSG-RELATED"/>
    <property type="match status" value="1"/>
</dbReference>
<dbReference type="GO" id="GO:0016787">
    <property type="term" value="F:hydrolase activity"/>
    <property type="evidence" value="ECO:0007669"/>
    <property type="project" value="UniProtKB-KW"/>
</dbReference>
<keyword evidence="3" id="KW-1185">Reference proteome</keyword>
<dbReference type="SUPFAM" id="SSF53649">
    <property type="entry name" value="Alkaline phosphatase-like"/>
    <property type="match status" value="1"/>
</dbReference>
<dbReference type="Proteomes" id="UP000536179">
    <property type="component" value="Unassembled WGS sequence"/>
</dbReference>
<dbReference type="EMBL" id="JACHXU010000024">
    <property type="protein sequence ID" value="MBB3209498.1"/>
    <property type="molecule type" value="Genomic_DNA"/>
</dbReference>
<dbReference type="PANTHER" id="PTHR43751">
    <property type="entry name" value="SULFATASE"/>
    <property type="match status" value="1"/>
</dbReference>